<proteinExistence type="predicted"/>
<dbReference type="AlphaFoldDB" id="A0ABD2NU29"/>
<protein>
    <submittedName>
        <fullName evidence="3">Uncharacterized protein</fullName>
    </submittedName>
</protein>
<feature type="coiled-coil region" evidence="1">
    <location>
        <begin position="103"/>
        <end position="130"/>
    </location>
</feature>
<evidence type="ECO:0000313" key="3">
    <source>
        <dbReference type="EMBL" id="KAL3281907.1"/>
    </source>
</evidence>
<feature type="compositionally biased region" description="Basic and acidic residues" evidence="2">
    <location>
        <begin position="312"/>
        <end position="341"/>
    </location>
</feature>
<evidence type="ECO:0000256" key="1">
    <source>
        <dbReference type="SAM" id="Coils"/>
    </source>
</evidence>
<keyword evidence="4" id="KW-1185">Reference proteome</keyword>
<name>A0ABD2NU29_9CUCU</name>
<comment type="caution">
    <text evidence="3">The sequence shown here is derived from an EMBL/GenBank/DDBJ whole genome shotgun (WGS) entry which is preliminary data.</text>
</comment>
<dbReference type="Proteomes" id="UP001516400">
    <property type="component" value="Unassembled WGS sequence"/>
</dbReference>
<feature type="region of interest" description="Disordered" evidence="2">
    <location>
        <begin position="379"/>
        <end position="403"/>
    </location>
</feature>
<reference evidence="3 4" key="1">
    <citation type="journal article" date="2021" name="BMC Biol.">
        <title>Horizontally acquired antibacterial genes associated with adaptive radiation of ladybird beetles.</title>
        <authorList>
            <person name="Li H.S."/>
            <person name="Tang X.F."/>
            <person name="Huang Y.H."/>
            <person name="Xu Z.Y."/>
            <person name="Chen M.L."/>
            <person name="Du X.Y."/>
            <person name="Qiu B.Y."/>
            <person name="Chen P.T."/>
            <person name="Zhang W."/>
            <person name="Slipinski A."/>
            <person name="Escalona H.E."/>
            <person name="Waterhouse R.M."/>
            <person name="Zwick A."/>
            <person name="Pang H."/>
        </authorList>
    </citation>
    <scope>NUCLEOTIDE SEQUENCE [LARGE SCALE GENOMIC DNA]</scope>
    <source>
        <strain evidence="3">SYSU2018</strain>
    </source>
</reference>
<sequence length="570" mass="63302">MSRVSIDELGVSSVSTVTTPSQSIIDLESNKANMSTTHNTSTTHLSINTRTNQKIDVSSNAQNGLPNFSFLTVSSDNRTIVASEIDSNSEQYPDILAKYAKIADQCSQRISNLSAMIEKVREEKNKMLQTPSLLVTNDSSTRYMDLPSPKKYIDEKDSAQYKSASSSSSEEGRNLLEIDLSLAEKLKGLTPEEIRRYENTGFLESSLTDCKAEEDLAKRLRALKEPVLKDQISSKDQHVSQEQLLKYSGNGDSVDFIPFLLNIPKMPPLTVEPTSGKHKKPPPSKGLLVTRKITEDFATVPHELSTIPEQDSQTRFENTLKEKSPITPKDRRNSSVKESIPEPKKALVLETKKIPTLSEKLREETLENVITQVNDKLRSCETHSEQESSSLQTETKRLTSNQNRTSVKVRELLNLSDNSLGSSNTSGDEKIEMFRIEAMLRSIGMDWAISTLRKTQEALALTSSSSSLDIKSSAAIKELSESDIKEYLTKQIFQKISSSTLRSDASPGSLNESHELSGIQNADFANKQTSTPVNRSRELLKSDEKSSDSPSAIALEKESKDFFSLPEHSP</sequence>
<evidence type="ECO:0000313" key="4">
    <source>
        <dbReference type="Proteomes" id="UP001516400"/>
    </source>
</evidence>
<organism evidence="3 4">
    <name type="scientific">Cryptolaemus montrouzieri</name>
    <dbReference type="NCBI Taxonomy" id="559131"/>
    <lineage>
        <taxon>Eukaryota</taxon>
        <taxon>Metazoa</taxon>
        <taxon>Ecdysozoa</taxon>
        <taxon>Arthropoda</taxon>
        <taxon>Hexapoda</taxon>
        <taxon>Insecta</taxon>
        <taxon>Pterygota</taxon>
        <taxon>Neoptera</taxon>
        <taxon>Endopterygota</taxon>
        <taxon>Coleoptera</taxon>
        <taxon>Polyphaga</taxon>
        <taxon>Cucujiformia</taxon>
        <taxon>Coccinelloidea</taxon>
        <taxon>Coccinellidae</taxon>
        <taxon>Scymninae</taxon>
        <taxon>Scymnini</taxon>
        <taxon>Cryptolaemus</taxon>
    </lineage>
</organism>
<keyword evidence="1" id="KW-0175">Coiled coil</keyword>
<feature type="region of interest" description="Disordered" evidence="2">
    <location>
        <begin position="149"/>
        <end position="168"/>
    </location>
</feature>
<dbReference type="EMBL" id="JABFTP020000144">
    <property type="protein sequence ID" value="KAL3281907.1"/>
    <property type="molecule type" value="Genomic_DNA"/>
</dbReference>
<accession>A0ABD2NU29</accession>
<feature type="region of interest" description="Disordered" evidence="2">
    <location>
        <begin position="304"/>
        <end position="341"/>
    </location>
</feature>
<gene>
    <name evidence="3" type="ORF">HHI36_005112</name>
</gene>
<evidence type="ECO:0000256" key="2">
    <source>
        <dbReference type="SAM" id="MobiDB-lite"/>
    </source>
</evidence>
<feature type="compositionally biased region" description="Basic and acidic residues" evidence="2">
    <location>
        <begin position="535"/>
        <end position="547"/>
    </location>
</feature>
<feature type="region of interest" description="Disordered" evidence="2">
    <location>
        <begin position="501"/>
        <end position="570"/>
    </location>
</feature>
<feature type="compositionally biased region" description="Polar residues" evidence="2">
    <location>
        <begin position="501"/>
        <end position="511"/>
    </location>
</feature>